<dbReference type="InterPro" id="IPR042100">
    <property type="entry name" value="Bug_dom1"/>
</dbReference>
<name>V8QUY7_9BURK</name>
<dbReference type="PIRSF" id="PIRSF017082">
    <property type="entry name" value="YflP"/>
    <property type="match status" value="1"/>
</dbReference>
<dbReference type="PATRIC" id="fig|1424334.3.peg.1506"/>
<evidence type="ECO:0000313" key="4">
    <source>
        <dbReference type="Proteomes" id="UP000018733"/>
    </source>
</evidence>
<dbReference type="SUPFAM" id="SSF53850">
    <property type="entry name" value="Periplasmic binding protein-like II"/>
    <property type="match status" value="1"/>
</dbReference>
<dbReference type="Gene3D" id="3.40.190.10">
    <property type="entry name" value="Periplasmic binding protein-like II"/>
    <property type="match status" value="1"/>
</dbReference>
<keyword evidence="2" id="KW-0732">Signal</keyword>
<proteinExistence type="inferred from homology"/>
<reference evidence="3 4" key="1">
    <citation type="journal article" date="2014" name="Genome Announc.">
        <title>Draft Genome Sequence of Advenella kashmirensis Strain W13003, a Polycyclic Aromatic Hydrocarbon-Degrading Bacterium.</title>
        <authorList>
            <person name="Wang X."/>
            <person name="Jin D."/>
            <person name="Zhou L."/>
            <person name="Wu L."/>
            <person name="An W."/>
            <person name="Zhao L."/>
        </authorList>
    </citation>
    <scope>NUCLEOTIDE SEQUENCE [LARGE SCALE GENOMIC DNA]</scope>
    <source>
        <strain evidence="3 4">W13003</strain>
    </source>
</reference>
<dbReference type="AlphaFoldDB" id="V8QUY7"/>
<feature type="signal peptide" evidence="2">
    <location>
        <begin position="1"/>
        <end position="26"/>
    </location>
</feature>
<dbReference type="Pfam" id="PF03401">
    <property type="entry name" value="TctC"/>
    <property type="match status" value="1"/>
</dbReference>
<organism evidence="3 4">
    <name type="scientific">Advenella kashmirensis W13003</name>
    <dbReference type="NCBI Taxonomy" id="1424334"/>
    <lineage>
        <taxon>Bacteria</taxon>
        <taxon>Pseudomonadati</taxon>
        <taxon>Pseudomonadota</taxon>
        <taxon>Betaproteobacteria</taxon>
        <taxon>Burkholderiales</taxon>
        <taxon>Alcaligenaceae</taxon>
    </lineage>
</organism>
<dbReference type="OrthoDB" id="8678477at2"/>
<sequence length="323" mass="35450">MHYSRYMLMPFLVGCSIANVMSQAQADERFPNQPIKIVVGAAPGGLVDLATRKVAEIARASLNDVPIIIENKLGAMGTIALQQVLGSKPDGYTLASISTSPVLIAPLTSKNVKYDALKDVRYLVNLVGPSQALLVRADSKYKTLEDLVEDAKAHPGEITYATYGASDAGGFGVQVMGKQLGAVFNKIPYQGSAQQVMALLSGEVQFTVTSNYMNEVRNGRMRPLALLDKQRFEPIADVPTFKDLGVDFEFPWITGLAMSPKVSEDRVKTLEAAFLKAAKSEEFKAFMKERDVPLYVLSSAETRKQMEAYFQDFTEIVKEFGEQ</sequence>
<comment type="caution">
    <text evidence="3">The sequence shown here is derived from an EMBL/GenBank/DDBJ whole genome shotgun (WGS) entry which is preliminary data.</text>
</comment>
<evidence type="ECO:0000256" key="1">
    <source>
        <dbReference type="ARBA" id="ARBA00006987"/>
    </source>
</evidence>
<dbReference type="InterPro" id="IPR005064">
    <property type="entry name" value="BUG"/>
</dbReference>
<dbReference type="CDD" id="cd07012">
    <property type="entry name" value="PBP2_Bug_TTT"/>
    <property type="match status" value="1"/>
</dbReference>
<dbReference type="eggNOG" id="COG3181">
    <property type="taxonomic scope" value="Bacteria"/>
</dbReference>
<dbReference type="PANTHER" id="PTHR42928:SF5">
    <property type="entry name" value="BLR1237 PROTEIN"/>
    <property type="match status" value="1"/>
</dbReference>
<dbReference type="Proteomes" id="UP000018733">
    <property type="component" value="Unassembled WGS sequence"/>
</dbReference>
<evidence type="ECO:0000256" key="2">
    <source>
        <dbReference type="SAM" id="SignalP"/>
    </source>
</evidence>
<dbReference type="HOGENOM" id="CLU_045683_1_2_4"/>
<protein>
    <recommendedName>
        <fullName evidence="5">ABC transporter substrate-binding protein</fullName>
    </recommendedName>
</protein>
<feature type="chain" id="PRO_5004771877" description="ABC transporter substrate-binding protein" evidence="2">
    <location>
        <begin position="27"/>
        <end position="323"/>
    </location>
</feature>
<evidence type="ECO:0008006" key="5">
    <source>
        <dbReference type="Google" id="ProtNLM"/>
    </source>
</evidence>
<accession>V8QUY7</accession>
<dbReference type="RefSeq" id="WP_024004486.1">
    <property type="nucleotide sequence ID" value="NZ_KI650979.1"/>
</dbReference>
<keyword evidence="4" id="KW-1185">Reference proteome</keyword>
<dbReference type="STRING" id="1424334.W822_07530"/>
<gene>
    <name evidence="3" type="ORF">W822_07530</name>
</gene>
<dbReference type="Gene3D" id="3.40.190.150">
    <property type="entry name" value="Bordetella uptake gene, domain 1"/>
    <property type="match status" value="1"/>
</dbReference>
<dbReference type="PANTHER" id="PTHR42928">
    <property type="entry name" value="TRICARBOXYLATE-BINDING PROTEIN"/>
    <property type="match status" value="1"/>
</dbReference>
<comment type="similarity">
    <text evidence="1">Belongs to the UPF0065 (bug) family.</text>
</comment>
<evidence type="ECO:0000313" key="3">
    <source>
        <dbReference type="EMBL" id="ETF03457.1"/>
    </source>
</evidence>
<dbReference type="EMBL" id="AYXT01000009">
    <property type="protein sequence ID" value="ETF03457.1"/>
    <property type="molecule type" value="Genomic_DNA"/>
</dbReference>